<dbReference type="AlphaFoldDB" id="A0AAN6S9E8"/>
<name>A0AAN6S9E8_9PEZI</name>
<accession>A0AAN6S9E8</accession>
<keyword evidence="2" id="KW-1185">Reference proteome</keyword>
<comment type="caution">
    <text evidence="1">The sequence shown here is derived from an EMBL/GenBank/DDBJ whole genome shotgun (WGS) entry which is preliminary data.</text>
</comment>
<reference evidence="2" key="1">
    <citation type="journal article" date="2023" name="Mol. Phylogenet. Evol.">
        <title>Genome-scale phylogeny and comparative genomics of the fungal order Sordariales.</title>
        <authorList>
            <person name="Hensen N."/>
            <person name="Bonometti L."/>
            <person name="Westerberg I."/>
            <person name="Brannstrom I.O."/>
            <person name="Guillou S."/>
            <person name="Cros-Aarteil S."/>
            <person name="Calhoun S."/>
            <person name="Haridas S."/>
            <person name="Kuo A."/>
            <person name="Mondo S."/>
            <person name="Pangilinan J."/>
            <person name="Riley R."/>
            <person name="LaButti K."/>
            <person name="Andreopoulos B."/>
            <person name="Lipzen A."/>
            <person name="Chen C."/>
            <person name="Yan M."/>
            <person name="Daum C."/>
            <person name="Ng V."/>
            <person name="Clum A."/>
            <person name="Steindorff A."/>
            <person name="Ohm R.A."/>
            <person name="Martin F."/>
            <person name="Silar P."/>
            <person name="Natvig D.O."/>
            <person name="Lalanne C."/>
            <person name="Gautier V."/>
            <person name="Ament-Velasquez S.L."/>
            <person name="Kruys A."/>
            <person name="Hutchinson M.I."/>
            <person name="Powell A.J."/>
            <person name="Barry K."/>
            <person name="Miller A.N."/>
            <person name="Grigoriev I.V."/>
            <person name="Debuchy R."/>
            <person name="Gladieux P."/>
            <person name="Hiltunen Thoren M."/>
            <person name="Johannesson H."/>
        </authorList>
    </citation>
    <scope>NUCLEOTIDE SEQUENCE [LARGE SCALE GENOMIC DNA]</scope>
    <source>
        <strain evidence="2">CBS 340.73</strain>
    </source>
</reference>
<protein>
    <submittedName>
        <fullName evidence="1">Uncharacterized protein</fullName>
    </submittedName>
</protein>
<dbReference type="EMBL" id="MU853753">
    <property type="protein sequence ID" value="KAK3945962.1"/>
    <property type="molecule type" value="Genomic_DNA"/>
</dbReference>
<organism evidence="1 2">
    <name type="scientific">Diplogelasinospora grovesii</name>
    <dbReference type="NCBI Taxonomy" id="303347"/>
    <lineage>
        <taxon>Eukaryota</taxon>
        <taxon>Fungi</taxon>
        <taxon>Dikarya</taxon>
        <taxon>Ascomycota</taxon>
        <taxon>Pezizomycotina</taxon>
        <taxon>Sordariomycetes</taxon>
        <taxon>Sordariomycetidae</taxon>
        <taxon>Sordariales</taxon>
        <taxon>Diplogelasinosporaceae</taxon>
        <taxon>Diplogelasinospora</taxon>
    </lineage>
</organism>
<evidence type="ECO:0000313" key="2">
    <source>
        <dbReference type="Proteomes" id="UP001303473"/>
    </source>
</evidence>
<evidence type="ECO:0000313" key="1">
    <source>
        <dbReference type="EMBL" id="KAK3945962.1"/>
    </source>
</evidence>
<dbReference type="Proteomes" id="UP001303473">
    <property type="component" value="Unassembled WGS sequence"/>
</dbReference>
<gene>
    <name evidence="1" type="ORF">QBC46DRAFT_63308</name>
</gene>
<proteinExistence type="predicted"/>
<sequence>MPPVRAVTGLLLRRQNRRQMSVLNVAGLCSRLPRLESITFEAWAQLERKRQPQMYHDTAGMLRSLQTPNSQLRRMSVHFGARTLCCPRYQQDSSPCN</sequence>